<dbReference type="InterPro" id="IPR039564">
    <property type="entry name" value="Peptidase_C39-like"/>
</dbReference>
<dbReference type="Pfam" id="PF13432">
    <property type="entry name" value="TPR_16"/>
    <property type="match status" value="1"/>
</dbReference>
<gene>
    <name evidence="3" type="ORF">HCU74_13460</name>
</gene>
<dbReference type="SUPFAM" id="SSF48452">
    <property type="entry name" value="TPR-like"/>
    <property type="match status" value="1"/>
</dbReference>
<dbReference type="Proteomes" id="UP000765845">
    <property type="component" value="Unassembled WGS sequence"/>
</dbReference>
<accession>A0ABX1GGU0</accession>
<feature type="domain" description="Peptidase C39-like" evidence="2">
    <location>
        <begin position="14"/>
        <end position="125"/>
    </location>
</feature>
<dbReference type="InterPro" id="IPR011990">
    <property type="entry name" value="TPR-like_helical_dom_sf"/>
</dbReference>
<comment type="caution">
    <text evidence="3">The sequence shown here is derived from an EMBL/GenBank/DDBJ whole genome shotgun (WGS) entry which is preliminary data.</text>
</comment>
<evidence type="ECO:0000313" key="4">
    <source>
        <dbReference type="Proteomes" id="UP000765845"/>
    </source>
</evidence>
<name>A0ABX1GGU0_9GAMM</name>
<dbReference type="InterPro" id="IPR019734">
    <property type="entry name" value="TPR_rpt"/>
</dbReference>
<dbReference type="Gene3D" id="3.90.70.10">
    <property type="entry name" value="Cysteine proteinases"/>
    <property type="match status" value="1"/>
</dbReference>
<dbReference type="NCBIfam" id="NF033920">
    <property type="entry name" value="C39_PA2778_fam"/>
    <property type="match status" value="1"/>
</dbReference>
<sequence length="293" mass="30927">MPTLTSDVESRALIDVPFVAQQDFYCGPAALSSIAAYRGIASSQEDIARQSFIPGRKGSLTIEVQAAARRQGLLPYPLKGGINALLDELAAGNPVMVLQNLGLSWWPKWHYAVATGYDLTEQVIYLHSGSRAHYSTTLGNFLATWQRADSWAIVPVDAEIRPASAEPLAYIQAAHAFEETGHSEQAMAYYTAAVETWPDSALAHMAQANAAYNSGNVTLAVEAFAAALALKPSASLWNNYAYALQAAGCHDAAVAAISRAQALSADRAFAESAAEIIALSVEAGSGPAPASCP</sequence>
<feature type="repeat" description="TPR" evidence="1">
    <location>
        <begin position="167"/>
        <end position="200"/>
    </location>
</feature>
<dbReference type="EMBL" id="JAAWWK010000005">
    <property type="protein sequence ID" value="NKI18419.1"/>
    <property type="molecule type" value="Genomic_DNA"/>
</dbReference>
<organism evidence="3 4">
    <name type="scientific">Spongiibacter thalassae</name>
    <dbReference type="NCBI Taxonomy" id="2721624"/>
    <lineage>
        <taxon>Bacteria</taxon>
        <taxon>Pseudomonadati</taxon>
        <taxon>Pseudomonadota</taxon>
        <taxon>Gammaproteobacteria</taxon>
        <taxon>Cellvibrionales</taxon>
        <taxon>Spongiibacteraceae</taxon>
        <taxon>Spongiibacter</taxon>
    </lineage>
</organism>
<reference evidence="3 4" key="1">
    <citation type="submission" date="2020-04" db="EMBL/GenBank/DDBJ databases">
        <authorList>
            <person name="Yoon J."/>
        </authorList>
    </citation>
    <scope>NUCLEOTIDE SEQUENCE [LARGE SCALE GENOMIC DNA]</scope>
    <source>
        <strain evidence="3 4">KMU-166</strain>
    </source>
</reference>
<evidence type="ECO:0000259" key="2">
    <source>
        <dbReference type="Pfam" id="PF13529"/>
    </source>
</evidence>
<protein>
    <submittedName>
        <fullName evidence="3">PA2778 family cysteine peptidase</fullName>
    </submittedName>
</protein>
<dbReference type="Gene3D" id="1.25.40.10">
    <property type="entry name" value="Tetratricopeptide repeat domain"/>
    <property type="match status" value="1"/>
</dbReference>
<dbReference type="PROSITE" id="PS50005">
    <property type="entry name" value="TPR"/>
    <property type="match status" value="1"/>
</dbReference>
<dbReference type="Pfam" id="PF13529">
    <property type="entry name" value="Peptidase_C39_2"/>
    <property type="match status" value="1"/>
</dbReference>
<dbReference type="CDD" id="cd02549">
    <property type="entry name" value="Peptidase_C39A"/>
    <property type="match status" value="1"/>
</dbReference>
<dbReference type="SMART" id="SM00028">
    <property type="entry name" value="TPR"/>
    <property type="match status" value="2"/>
</dbReference>
<proteinExistence type="predicted"/>
<evidence type="ECO:0000313" key="3">
    <source>
        <dbReference type="EMBL" id="NKI18419.1"/>
    </source>
</evidence>
<dbReference type="InterPro" id="IPR039563">
    <property type="entry name" value="Peptidase_C39_single_dom"/>
</dbReference>
<keyword evidence="1" id="KW-0802">TPR repeat</keyword>
<evidence type="ECO:0000256" key="1">
    <source>
        <dbReference type="PROSITE-ProRule" id="PRU00339"/>
    </source>
</evidence>
<keyword evidence="4" id="KW-1185">Reference proteome</keyword>